<evidence type="ECO:0000256" key="2">
    <source>
        <dbReference type="ARBA" id="ARBA00010482"/>
    </source>
</evidence>
<reference evidence="11" key="2">
    <citation type="submission" date="2015-03" db="UniProtKB">
        <authorList>
            <consortium name="EnsemblPlants"/>
        </authorList>
    </citation>
    <scope>IDENTIFICATION</scope>
</reference>
<dbReference type="AlphaFoldDB" id="A0A0D3FKS2"/>
<dbReference type="eggNOG" id="KOG3088">
    <property type="taxonomic scope" value="Eukaryota"/>
</dbReference>
<keyword evidence="8" id="KW-0813">Transport</keyword>
<feature type="transmembrane region" description="Helical" evidence="8">
    <location>
        <begin position="149"/>
        <end position="174"/>
    </location>
</feature>
<evidence type="ECO:0000313" key="12">
    <source>
        <dbReference type="Proteomes" id="UP000026960"/>
    </source>
</evidence>
<proteinExistence type="inferred from homology"/>
<comment type="subcellular location">
    <subcellularLocation>
        <location evidence="8">Cell membrane</location>
        <topology evidence="8">Multi-pass membrane protein</topology>
    </subcellularLocation>
    <subcellularLocation>
        <location evidence="8">Cytoplasmic vesicle</location>
        <location evidence="8">Secretory vesicle membrane</location>
        <topology evidence="8">Multi-pass membrane protein</topology>
    </subcellularLocation>
</comment>
<evidence type="ECO:0000256" key="8">
    <source>
        <dbReference type="RuleBase" id="RU363122"/>
    </source>
</evidence>
<keyword evidence="6 8" id="KW-0472">Membrane</keyword>
<comment type="similarity">
    <text evidence="2 8">Belongs to the SCAMP family.</text>
</comment>
<dbReference type="GO" id="GO:0032588">
    <property type="term" value="C:trans-Golgi network membrane"/>
    <property type="evidence" value="ECO:0007669"/>
    <property type="project" value="TreeGrafter"/>
</dbReference>
<evidence type="ECO:0000256" key="10">
    <source>
        <dbReference type="SAM" id="MobiDB-lite"/>
    </source>
</evidence>
<evidence type="ECO:0000256" key="3">
    <source>
        <dbReference type="ARBA" id="ARBA00022692"/>
    </source>
</evidence>
<feature type="coiled-coil region" evidence="9">
    <location>
        <begin position="85"/>
        <end position="112"/>
    </location>
</feature>
<dbReference type="PaxDb" id="65489-OBART03G24310.1"/>
<accession>A0A0D3FKS2</accession>
<keyword evidence="7 8" id="KW-0968">Cytoplasmic vesicle</keyword>
<dbReference type="GO" id="GO:0030658">
    <property type="term" value="C:transport vesicle membrane"/>
    <property type="evidence" value="ECO:0007669"/>
    <property type="project" value="UniProtKB-SubCell"/>
</dbReference>
<feature type="transmembrane region" description="Helical" evidence="8">
    <location>
        <begin position="181"/>
        <end position="201"/>
    </location>
</feature>
<dbReference type="GO" id="GO:0015031">
    <property type="term" value="P:protein transport"/>
    <property type="evidence" value="ECO:0007669"/>
    <property type="project" value="InterPro"/>
</dbReference>
<comment type="caution">
    <text evidence="8">Lacks conserved residue(s) required for the propagation of feature annotation.</text>
</comment>
<keyword evidence="12" id="KW-1185">Reference proteome</keyword>
<keyword evidence="3 8" id="KW-0812">Transmembrane</keyword>
<name>A0A0D3FKS2_9ORYZ</name>
<dbReference type="Proteomes" id="UP000026960">
    <property type="component" value="Chromosome 3"/>
</dbReference>
<evidence type="ECO:0000256" key="4">
    <source>
        <dbReference type="ARBA" id="ARBA00022989"/>
    </source>
</evidence>
<dbReference type="InterPro" id="IPR007273">
    <property type="entry name" value="SCAMP"/>
</dbReference>
<evidence type="ECO:0000256" key="1">
    <source>
        <dbReference type="ARBA" id="ARBA00004003"/>
    </source>
</evidence>
<feature type="transmembrane region" description="Helical" evidence="8">
    <location>
        <begin position="221"/>
        <end position="246"/>
    </location>
</feature>
<keyword evidence="8" id="KW-1003">Cell membrane</keyword>
<evidence type="ECO:0000256" key="6">
    <source>
        <dbReference type="ARBA" id="ARBA00023136"/>
    </source>
</evidence>
<keyword evidence="5 9" id="KW-0175">Coiled coil</keyword>
<feature type="region of interest" description="Disordered" evidence="10">
    <location>
        <begin position="1"/>
        <end position="69"/>
    </location>
</feature>
<dbReference type="GO" id="GO:0005886">
    <property type="term" value="C:plasma membrane"/>
    <property type="evidence" value="ECO:0007669"/>
    <property type="project" value="UniProtKB-SubCell"/>
</dbReference>
<sequence>MAGRSRYDNPFEEGGGDEVNPFADKASKGGSAGQSSYSGGAFYTTQSRPSAPPATHLSPLPPEPADFYNDFSTPVDIPMDTSKDMKTREKELLAKEAELNRREKEIKRREEAAARAGIVLEDKNWPPFFPIIHNDIGNEIPVHLQRTQYVAFASLLGLVLCLFWNIICVTAAWIKGEGPKIWFLAVIYFILGCPGAYYLWYRPLYRAMRGIFPAISLIGNTVIVGVFYFLGFAMFCLESLLSMWVIQRVYLYFRGSGKEAEMKREAARSAARAAF</sequence>
<evidence type="ECO:0000256" key="5">
    <source>
        <dbReference type="ARBA" id="ARBA00023054"/>
    </source>
</evidence>
<reference evidence="11" key="1">
    <citation type="journal article" date="2009" name="Rice">
        <title>De Novo Next Generation Sequencing of Plant Genomes.</title>
        <authorList>
            <person name="Rounsley S."/>
            <person name="Marri P.R."/>
            <person name="Yu Y."/>
            <person name="He R."/>
            <person name="Sisneros N."/>
            <person name="Goicoechea J.L."/>
            <person name="Lee S.J."/>
            <person name="Angelova A."/>
            <person name="Kudrna D."/>
            <person name="Luo M."/>
            <person name="Affourtit J."/>
            <person name="Desany B."/>
            <person name="Knight J."/>
            <person name="Niazi F."/>
            <person name="Egholm M."/>
            <person name="Wing R.A."/>
        </authorList>
    </citation>
    <scope>NUCLEOTIDE SEQUENCE [LARGE SCALE GENOMIC DNA]</scope>
    <source>
        <strain evidence="11">cv. IRGC 105608</strain>
    </source>
</reference>
<dbReference type="GO" id="GO:0055038">
    <property type="term" value="C:recycling endosome membrane"/>
    <property type="evidence" value="ECO:0007669"/>
    <property type="project" value="TreeGrafter"/>
</dbReference>
<dbReference type="Gramene" id="OBART03G24310.1">
    <property type="protein sequence ID" value="OBART03G24310.1"/>
    <property type="gene ID" value="OBART03G24310"/>
</dbReference>
<organism evidence="11">
    <name type="scientific">Oryza barthii</name>
    <dbReference type="NCBI Taxonomy" id="65489"/>
    <lineage>
        <taxon>Eukaryota</taxon>
        <taxon>Viridiplantae</taxon>
        <taxon>Streptophyta</taxon>
        <taxon>Embryophyta</taxon>
        <taxon>Tracheophyta</taxon>
        <taxon>Spermatophyta</taxon>
        <taxon>Magnoliopsida</taxon>
        <taxon>Liliopsida</taxon>
        <taxon>Poales</taxon>
        <taxon>Poaceae</taxon>
        <taxon>BOP clade</taxon>
        <taxon>Oryzoideae</taxon>
        <taxon>Oryzeae</taxon>
        <taxon>Oryzinae</taxon>
        <taxon>Oryza</taxon>
    </lineage>
</organism>
<evidence type="ECO:0000313" key="11">
    <source>
        <dbReference type="EnsemblPlants" id="OBART03G24310.1"/>
    </source>
</evidence>
<evidence type="ECO:0000256" key="7">
    <source>
        <dbReference type="ARBA" id="ARBA00023329"/>
    </source>
</evidence>
<dbReference type="EnsemblPlants" id="OBART03G24310.1">
    <property type="protein sequence ID" value="OBART03G24310.1"/>
    <property type="gene ID" value="OBART03G24310"/>
</dbReference>
<comment type="function">
    <text evidence="1 8">Probably involved in membrane trafficking.</text>
</comment>
<dbReference type="PANTHER" id="PTHR10687">
    <property type="entry name" value="SECRETORY CARRIER-ASSOCIATED MEMBRANE PROTEIN SCAMP"/>
    <property type="match status" value="1"/>
</dbReference>
<dbReference type="Pfam" id="PF04144">
    <property type="entry name" value="SCAMP"/>
    <property type="match status" value="1"/>
</dbReference>
<protein>
    <recommendedName>
        <fullName evidence="8">Secretory carrier-associated membrane protein</fullName>
        <shortName evidence="8">Secretory carrier membrane protein</shortName>
    </recommendedName>
</protein>
<dbReference type="HOGENOM" id="CLU_066546_3_0_1"/>
<evidence type="ECO:0000256" key="9">
    <source>
        <dbReference type="SAM" id="Coils"/>
    </source>
</evidence>
<dbReference type="PANTHER" id="PTHR10687:SF91">
    <property type="entry name" value="SECRETORY CARRIER-ASSOCIATED MEMBRANE PROTEIN 4"/>
    <property type="match status" value="1"/>
</dbReference>
<keyword evidence="4 8" id="KW-1133">Transmembrane helix</keyword>